<comment type="caution">
    <text evidence="1">The sequence shown here is derived from an EMBL/GenBank/DDBJ whole genome shotgun (WGS) entry which is preliminary data.</text>
</comment>
<accession>A0A365U4N0</accession>
<protein>
    <submittedName>
        <fullName evidence="1">DUF2267 domain-containing protein</fullName>
    </submittedName>
</protein>
<reference evidence="1 2" key="1">
    <citation type="submission" date="2018-07" db="EMBL/GenBank/DDBJ databases">
        <title>Rhodosalinus sp. strain E84T genomic sequence and assembly.</title>
        <authorList>
            <person name="Liu Z.-W."/>
            <person name="Lu D.-C."/>
        </authorList>
    </citation>
    <scope>NUCLEOTIDE SEQUENCE [LARGE SCALE GENOMIC DNA]</scope>
    <source>
        <strain evidence="1 2">E84</strain>
    </source>
</reference>
<organism evidence="1 2">
    <name type="scientific">Rhodosalinus halophilus</name>
    <dbReference type="NCBI Taxonomy" id="2259333"/>
    <lineage>
        <taxon>Bacteria</taxon>
        <taxon>Pseudomonadati</taxon>
        <taxon>Pseudomonadota</taxon>
        <taxon>Alphaproteobacteria</taxon>
        <taxon>Rhodobacterales</taxon>
        <taxon>Paracoccaceae</taxon>
        <taxon>Rhodosalinus</taxon>
    </lineage>
</organism>
<sequence length="141" mass="16057">MAHTGISSVDHSPQVVAEWLNRLCEDLEWDEKGRAYLLLTETLHAIRDFLSVDEAADLAAQLPLIIRGIFYTGWDPSATPVKPRSKAAFLARVSERFQKVPLEDTERAVAAVFDLLRRQVSEGEFDQVRHAMRKPLQELWS</sequence>
<dbReference type="AlphaFoldDB" id="A0A365U4N0"/>
<dbReference type="Pfam" id="PF10025">
    <property type="entry name" value="DUF2267"/>
    <property type="match status" value="1"/>
</dbReference>
<name>A0A365U4N0_9RHOB</name>
<gene>
    <name evidence="1" type="ORF">DRV85_16830</name>
</gene>
<dbReference type="InterPro" id="IPR038282">
    <property type="entry name" value="DUF2267_sf"/>
</dbReference>
<dbReference type="RefSeq" id="WP_113290644.1">
    <property type="nucleotide sequence ID" value="NZ_QNTQ01000021.1"/>
</dbReference>
<dbReference type="OrthoDB" id="20942at2"/>
<dbReference type="Gene3D" id="1.10.490.110">
    <property type="entry name" value="Uncharacterized conserved protein DUF2267"/>
    <property type="match status" value="1"/>
</dbReference>
<dbReference type="Proteomes" id="UP000253370">
    <property type="component" value="Unassembled WGS sequence"/>
</dbReference>
<dbReference type="EMBL" id="QNTQ01000021">
    <property type="protein sequence ID" value="RBI83112.1"/>
    <property type="molecule type" value="Genomic_DNA"/>
</dbReference>
<dbReference type="InterPro" id="IPR018727">
    <property type="entry name" value="DUF2267"/>
</dbReference>
<proteinExistence type="predicted"/>
<evidence type="ECO:0000313" key="2">
    <source>
        <dbReference type="Proteomes" id="UP000253370"/>
    </source>
</evidence>
<keyword evidence="2" id="KW-1185">Reference proteome</keyword>
<evidence type="ECO:0000313" key="1">
    <source>
        <dbReference type="EMBL" id="RBI83112.1"/>
    </source>
</evidence>